<dbReference type="InterPro" id="IPR000210">
    <property type="entry name" value="BTB/POZ_dom"/>
</dbReference>
<gene>
    <name evidence="2" type="ORF">BD626DRAFT_520041</name>
</gene>
<accession>A0A550BUQ3</accession>
<dbReference type="Gene3D" id="3.30.710.10">
    <property type="entry name" value="Potassium Channel Kv1.1, Chain A"/>
    <property type="match status" value="1"/>
</dbReference>
<evidence type="ECO:0000313" key="3">
    <source>
        <dbReference type="Proteomes" id="UP000320762"/>
    </source>
</evidence>
<feature type="non-terminal residue" evidence="2">
    <location>
        <position position="318"/>
    </location>
</feature>
<dbReference type="InterPro" id="IPR011333">
    <property type="entry name" value="SKP1/BTB/POZ_sf"/>
</dbReference>
<dbReference type="STRING" id="97359.A0A550BUQ3"/>
<protein>
    <recommendedName>
        <fullName evidence="1">BTB domain-containing protein</fullName>
    </recommendedName>
</protein>
<organism evidence="2 3">
    <name type="scientific">Schizophyllum amplum</name>
    <dbReference type="NCBI Taxonomy" id="97359"/>
    <lineage>
        <taxon>Eukaryota</taxon>
        <taxon>Fungi</taxon>
        <taxon>Dikarya</taxon>
        <taxon>Basidiomycota</taxon>
        <taxon>Agaricomycotina</taxon>
        <taxon>Agaricomycetes</taxon>
        <taxon>Agaricomycetidae</taxon>
        <taxon>Agaricales</taxon>
        <taxon>Schizophyllaceae</taxon>
        <taxon>Schizophyllum</taxon>
    </lineage>
</organism>
<keyword evidence="3" id="KW-1185">Reference proteome</keyword>
<comment type="caution">
    <text evidence="2">The sequence shown here is derived from an EMBL/GenBank/DDBJ whole genome shotgun (WGS) entry which is preliminary data.</text>
</comment>
<reference evidence="2 3" key="1">
    <citation type="journal article" date="2019" name="New Phytol.">
        <title>Comparative genomics reveals unique wood-decay strategies and fruiting body development in the Schizophyllaceae.</title>
        <authorList>
            <person name="Almasi E."/>
            <person name="Sahu N."/>
            <person name="Krizsan K."/>
            <person name="Balint B."/>
            <person name="Kovacs G.M."/>
            <person name="Kiss B."/>
            <person name="Cseklye J."/>
            <person name="Drula E."/>
            <person name="Henrissat B."/>
            <person name="Nagy I."/>
            <person name="Chovatia M."/>
            <person name="Adam C."/>
            <person name="LaButti K."/>
            <person name="Lipzen A."/>
            <person name="Riley R."/>
            <person name="Grigoriev I.V."/>
            <person name="Nagy L.G."/>
        </authorList>
    </citation>
    <scope>NUCLEOTIDE SEQUENCE [LARGE SCALE GENOMIC DNA]</scope>
    <source>
        <strain evidence="2 3">NL-1724</strain>
    </source>
</reference>
<name>A0A550BUQ3_9AGAR</name>
<dbReference type="Proteomes" id="UP000320762">
    <property type="component" value="Unassembled WGS sequence"/>
</dbReference>
<feature type="domain" description="BTB" evidence="1">
    <location>
        <begin position="16"/>
        <end position="80"/>
    </location>
</feature>
<evidence type="ECO:0000313" key="2">
    <source>
        <dbReference type="EMBL" id="TRM56275.1"/>
    </source>
</evidence>
<evidence type="ECO:0000259" key="1">
    <source>
        <dbReference type="PROSITE" id="PS50097"/>
    </source>
</evidence>
<dbReference type="EMBL" id="VDMD01000075">
    <property type="protein sequence ID" value="TRM56275.1"/>
    <property type="molecule type" value="Genomic_DNA"/>
</dbReference>
<proteinExistence type="predicted"/>
<sequence length="318" mass="35816">MAGKREELQNLWFEDGDIIIAAQSRRFRVHKAFMSLHAAVIKDMLSFPQPAEQESTEGVPIVTFPDDERDMEYFVRAVYDKGYFMFASHHRPRWGTAISDREKSEPAPLPYELVESVLRMSHKYDASRIRTQALFHLVTFIAGTAGEVVRPPTKIGEPTREMLPLLKALISLAREVQALWALPQLLYWTSLQPAQLLAETQMWAGRPQQLCSDDLVACLAGYQHILGDPDLVPFRSDPCPANFTHCVWQATGSRALQSPRVPQVAFDKFLGGDPCLGVAYKQWKGKVWDKIPAAYGLPSWDVMKGMICSDLEIPVSDA</sequence>
<dbReference type="PROSITE" id="PS50097">
    <property type="entry name" value="BTB"/>
    <property type="match status" value="1"/>
</dbReference>
<dbReference type="OrthoDB" id="2852764at2759"/>
<dbReference type="AlphaFoldDB" id="A0A550BUQ3"/>
<dbReference type="SMART" id="SM00225">
    <property type="entry name" value="BTB"/>
    <property type="match status" value="1"/>
</dbReference>